<feature type="chain" id="PRO_5046309577" evidence="2">
    <location>
        <begin position="24"/>
        <end position="111"/>
    </location>
</feature>
<evidence type="ECO:0000313" key="3">
    <source>
        <dbReference type="EMBL" id="MCJ2182894.1"/>
    </source>
</evidence>
<feature type="compositionally biased region" description="Polar residues" evidence="1">
    <location>
        <begin position="33"/>
        <end position="46"/>
    </location>
</feature>
<sequence>MRIRTILALAALSVGVTPLAVFAQDEPPASHEPQASQDAPYTTDTTPLGALMADPKAKAILAKEIPDIVNNEQIAMANGMTLKALQAYAGDLLSDEILAKIDAELALIKHS</sequence>
<dbReference type="Proteomes" id="UP001162881">
    <property type="component" value="Unassembled WGS sequence"/>
</dbReference>
<name>A0ABT0BDM4_9SPHN</name>
<keyword evidence="2" id="KW-0732">Signal</keyword>
<feature type="region of interest" description="Disordered" evidence="1">
    <location>
        <begin position="25"/>
        <end position="48"/>
    </location>
</feature>
<feature type="signal peptide" evidence="2">
    <location>
        <begin position="1"/>
        <end position="23"/>
    </location>
</feature>
<evidence type="ECO:0000256" key="1">
    <source>
        <dbReference type="SAM" id="MobiDB-lite"/>
    </source>
</evidence>
<gene>
    <name evidence="3" type="ORF">MTR62_09350</name>
</gene>
<dbReference type="RefSeq" id="WP_244019639.1">
    <property type="nucleotide sequence ID" value="NZ_JALHLF010000028.1"/>
</dbReference>
<comment type="caution">
    <text evidence="3">The sequence shown here is derived from an EMBL/GenBank/DDBJ whole genome shotgun (WGS) entry which is preliminary data.</text>
</comment>
<reference evidence="3" key="1">
    <citation type="submission" date="2022-03" db="EMBL/GenBank/DDBJ databases">
        <title>Identification of a novel bacterium isolated from mangrove sediments.</title>
        <authorList>
            <person name="Pan X."/>
        </authorList>
    </citation>
    <scope>NUCLEOTIDE SEQUENCE</scope>
    <source>
        <strain evidence="3">B1949</strain>
    </source>
</reference>
<proteinExistence type="predicted"/>
<keyword evidence="4" id="KW-1185">Reference proteome</keyword>
<evidence type="ECO:0000256" key="2">
    <source>
        <dbReference type="SAM" id="SignalP"/>
    </source>
</evidence>
<organism evidence="3 4">
    <name type="scientific">Novosphingobium organovorum</name>
    <dbReference type="NCBI Taxonomy" id="2930092"/>
    <lineage>
        <taxon>Bacteria</taxon>
        <taxon>Pseudomonadati</taxon>
        <taxon>Pseudomonadota</taxon>
        <taxon>Alphaproteobacteria</taxon>
        <taxon>Sphingomonadales</taxon>
        <taxon>Sphingomonadaceae</taxon>
        <taxon>Novosphingobium</taxon>
    </lineage>
</organism>
<evidence type="ECO:0000313" key="4">
    <source>
        <dbReference type="Proteomes" id="UP001162881"/>
    </source>
</evidence>
<protein>
    <submittedName>
        <fullName evidence="3">Uncharacterized protein</fullName>
    </submittedName>
</protein>
<dbReference type="EMBL" id="JALHLF010000028">
    <property type="protein sequence ID" value="MCJ2182894.1"/>
    <property type="molecule type" value="Genomic_DNA"/>
</dbReference>
<accession>A0ABT0BDM4</accession>